<dbReference type="Proteomes" id="UP000789525">
    <property type="component" value="Unassembled WGS sequence"/>
</dbReference>
<gene>
    <name evidence="1" type="ORF">ACOLOM_LOCUS5771</name>
</gene>
<accession>A0ACA9M9Z0</accession>
<evidence type="ECO:0000313" key="1">
    <source>
        <dbReference type="EMBL" id="CAG8575618.1"/>
    </source>
</evidence>
<name>A0ACA9M9Z0_9GLOM</name>
<organism evidence="1 2">
    <name type="scientific">Acaulospora colombiana</name>
    <dbReference type="NCBI Taxonomy" id="27376"/>
    <lineage>
        <taxon>Eukaryota</taxon>
        <taxon>Fungi</taxon>
        <taxon>Fungi incertae sedis</taxon>
        <taxon>Mucoromycota</taxon>
        <taxon>Glomeromycotina</taxon>
        <taxon>Glomeromycetes</taxon>
        <taxon>Diversisporales</taxon>
        <taxon>Acaulosporaceae</taxon>
        <taxon>Acaulospora</taxon>
    </lineage>
</organism>
<reference evidence="1" key="1">
    <citation type="submission" date="2021-06" db="EMBL/GenBank/DDBJ databases">
        <authorList>
            <person name="Kallberg Y."/>
            <person name="Tangrot J."/>
            <person name="Rosling A."/>
        </authorList>
    </citation>
    <scope>NUCLEOTIDE SEQUENCE</scope>
    <source>
        <strain evidence="1">CL356</strain>
    </source>
</reference>
<keyword evidence="2" id="KW-1185">Reference proteome</keyword>
<dbReference type="EMBL" id="CAJVPT010011013">
    <property type="protein sequence ID" value="CAG8575618.1"/>
    <property type="molecule type" value="Genomic_DNA"/>
</dbReference>
<sequence length="402" mass="46342">MSVVSWLDNYHSDVNFIVRSFIGTVIRKGGNIKTLKWFNNDKSKELPNILRFPGKAFSRVEYLYCGGLSTNYGTYQQLLKACKNITNLEIHSYQKSDERNLATLIRSQNNLRHIACHSISGGTWRLTAALRSQARSLRSVKFVKVNFTDVSLKGLIGCDNVETLEIFDCSGIDIEKFWEPIIERSEFRLKRLCLVRVSILPVAIEKIMVRANEKLEEVTIDRRVMDEMPYFLEMLSNNCPNISYLKIFLRDIGEIQLLFSCAITWSKLKTLVIRTSYVNVDEVLPSLAKFVPISLRLLDINMKISPKPLESFLEDCEAPIMKLTLDRDSITNEHLKVLTKYALEKKSLKSVVFAHTYGWGGSRISEEVENRAKEVFELDESTELDDFFFLCADNNDNLSEWW</sequence>
<evidence type="ECO:0000313" key="2">
    <source>
        <dbReference type="Proteomes" id="UP000789525"/>
    </source>
</evidence>
<comment type="caution">
    <text evidence="1">The sequence shown here is derived from an EMBL/GenBank/DDBJ whole genome shotgun (WGS) entry which is preliminary data.</text>
</comment>
<proteinExistence type="predicted"/>
<protein>
    <submittedName>
        <fullName evidence="1">5108_t:CDS:1</fullName>
    </submittedName>
</protein>